<evidence type="ECO:0008006" key="3">
    <source>
        <dbReference type="Google" id="ProtNLM"/>
    </source>
</evidence>
<organism evidence="1 2">
    <name type="scientific">Mucilaginibacter ginkgonis</name>
    <dbReference type="NCBI Taxonomy" id="2682091"/>
    <lineage>
        <taxon>Bacteria</taxon>
        <taxon>Pseudomonadati</taxon>
        <taxon>Bacteroidota</taxon>
        <taxon>Sphingobacteriia</taxon>
        <taxon>Sphingobacteriales</taxon>
        <taxon>Sphingobacteriaceae</taxon>
        <taxon>Mucilaginibacter</taxon>
    </lineage>
</organism>
<evidence type="ECO:0000313" key="2">
    <source>
        <dbReference type="Proteomes" id="UP000429232"/>
    </source>
</evidence>
<sequence>MSRNYKFLDPEGLYFVSLDYLNNNPVEAGLVDYAHEYLYSSARDYC</sequence>
<protein>
    <recommendedName>
        <fullName evidence="3">Transposase</fullName>
    </recommendedName>
</protein>
<gene>
    <name evidence="1" type="ORF">GO620_006000</name>
</gene>
<dbReference type="EMBL" id="CP066775">
    <property type="protein sequence ID" value="QQL51001.1"/>
    <property type="molecule type" value="Genomic_DNA"/>
</dbReference>
<dbReference type="Gene3D" id="3.30.70.1290">
    <property type="entry name" value="Transposase IS200-like"/>
    <property type="match status" value="1"/>
</dbReference>
<name>A0A7T7FCU3_9SPHI</name>
<dbReference type="GO" id="GO:0006313">
    <property type="term" value="P:DNA transposition"/>
    <property type="evidence" value="ECO:0007669"/>
    <property type="project" value="InterPro"/>
</dbReference>
<dbReference type="RefSeq" id="WP_198173512.1">
    <property type="nucleotide sequence ID" value="NZ_CP066775.1"/>
</dbReference>
<keyword evidence="2" id="KW-1185">Reference proteome</keyword>
<dbReference type="GO" id="GO:0004803">
    <property type="term" value="F:transposase activity"/>
    <property type="evidence" value="ECO:0007669"/>
    <property type="project" value="InterPro"/>
</dbReference>
<dbReference type="Proteomes" id="UP000429232">
    <property type="component" value="Chromosome"/>
</dbReference>
<evidence type="ECO:0000313" key="1">
    <source>
        <dbReference type="EMBL" id="QQL51001.1"/>
    </source>
</evidence>
<proteinExistence type="predicted"/>
<accession>A0A7T7FCU3</accession>
<dbReference type="GO" id="GO:0003677">
    <property type="term" value="F:DNA binding"/>
    <property type="evidence" value="ECO:0007669"/>
    <property type="project" value="InterPro"/>
</dbReference>
<dbReference type="KEGG" id="mgik:GO620_006000"/>
<dbReference type="InterPro" id="IPR036515">
    <property type="entry name" value="Transposase_17_sf"/>
</dbReference>
<dbReference type="AlphaFoldDB" id="A0A7T7FCU3"/>
<reference evidence="1 2" key="1">
    <citation type="submission" date="2020-12" db="EMBL/GenBank/DDBJ databases">
        <title>HMF7856_wgs.fasta genome submission.</title>
        <authorList>
            <person name="Kang H."/>
            <person name="Kim H."/>
            <person name="Joh K."/>
        </authorList>
    </citation>
    <scope>NUCLEOTIDE SEQUENCE [LARGE SCALE GENOMIC DNA]</scope>
    <source>
        <strain evidence="1 2">HMF7856</strain>
    </source>
</reference>